<dbReference type="Pfam" id="PF00226">
    <property type="entry name" value="DnaJ"/>
    <property type="match status" value="1"/>
</dbReference>
<dbReference type="InterPro" id="IPR021059">
    <property type="entry name" value="DnaJ-related_N"/>
</dbReference>
<gene>
    <name evidence="3" type="ORF">GCM10009111_10510</name>
</gene>
<comment type="caution">
    <text evidence="3">The sequence shown here is derived from an EMBL/GenBank/DDBJ whole genome shotgun (WGS) entry which is preliminary data.</text>
</comment>
<dbReference type="CDD" id="cd06257">
    <property type="entry name" value="DnaJ"/>
    <property type="match status" value="1"/>
</dbReference>
<evidence type="ECO:0000256" key="1">
    <source>
        <dbReference type="ARBA" id="ARBA00023186"/>
    </source>
</evidence>
<reference evidence="3 4" key="1">
    <citation type="journal article" date="2019" name="Int. J. Syst. Evol. Microbiol.">
        <title>The Global Catalogue of Microorganisms (GCM) 10K type strain sequencing project: providing services to taxonomists for standard genome sequencing and annotation.</title>
        <authorList>
            <consortium name="The Broad Institute Genomics Platform"/>
            <consortium name="The Broad Institute Genome Sequencing Center for Infectious Disease"/>
            <person name="Wu L."/>
            <person name="Ma J."/>
        </authorList>
    </citation>
    <scope>NUCLEOTIDE SEQUENCE [LARGE SCALE GENOMIC DNA]</scope>
    <source>
        <strain evidence="3 4">JCM 15608</strain>
    </source>
</reference>
<keyword evidence="4" id="KW-1185">Reference proteome</keyword>
<evidence type="ECO:0000259" key="2">
    <source>
        <dbReference type="PROSITE" id="PS50076"/>
    </source>
</evidence>
<sequence>MVNPLIMPILEYLRKQKKTCSLIDLINLCQQDLLALINKNVDEQIAIFQKNFFIMNALYQIQQEINNEGFLLKIFPLEIYIVPNVIKNGDTNTAVIQKSLSEDEASRDKKLAHYYLDWQNLTSVTLEEIDTLFSGFWQRYNAADKVSSALATLGLSKNSPWTDIRQAYQKKVKLTHPDKGGCAQDFIEIRQAYEVLSISYRNA</sequence>
<dbReference type="Proteomes" id="UP001500021">
    <property type="component" value="Unassembled WGS sequence"/>
</dbReference>
<dbReference type="Pfam" id="PF12339">
    <property type="entry name" value="DNAJ_related"/>
    <property type="match status" value="1"/>
</dbReference>
<dbReference type="RefSeq" id="WP_343815836.1">
    <property type="nucleotide sequence ID" value="NZ_BAAAFA010000003.1"/>
</dbReference>
<protein>
    <submittedName>
        <fullName evidence="3">DNA-J related domain-containing protein</fullName>
    </submittedName>
</protein>
<dbReference type="PROSITE" id="PS50076">
    <property type="entry name" value="DNAJ_2"/>
    <property type="match status" value="1"/>
</dbReference>
<dbReference type="Gene3D" id="1.10.287.110">
    <property type="entry name" value="DnaJ domain"/>
    <property type="match status" value="1"/>
</dbReference>
<dbReference type="InterPro" id="IPR036869">
    <property type="entry name" value="J_dom_sf"/>
</dbReference>
<accession>A0ABN1L591</accession>
<evidence type="ECO:0000313" key="4">
    <source>
        <dbReference type="Proteomes" id="UP001500021"/>
    </source>
</evidence>
<feature type="domain" description="J" evidence="2">
    <location>
        <begin position="148"/>
        <end position="203"/>
    </location>
</feature>
<name>A0ABN1L591_9GAMM</name>
<proteinExistence type="predicted"/>
<keyword evidence="1" id="KW-0143">Chaperone</keyword>
<evidence type="ECO:0000313" key="3">
    <source>
        <dbReference type="EMBL" id="GAA0814116.1"/>
    </source>
</evidence>
<dbReference type="SMART" id="SM00271">
    <property type="entry name" value="DnaJ"/>
    <property type="match status" value="1"/>
</dbReference>
<dbReference type="InterPro" id="IPR001623">
    <property type="entry name" value="DnaJ_domain"/>
</dbReference>
<organism evidence="3 4">
    <name type="scientific">Colwellia asteriadis</name>
    <dbReference type="NCBI Taxonomy" id="517723"/>
    <lineage>
        <taxon>Bacteria</taxon>
        <taxon>Pseudomonadati</taxon>
        <taxon>Pseudomonadota</taxon>
        <taxon>Gammaproteobacteria</taxon>
        <taxon>Alteromonadales</taxon>
        <taxon>Colwelliaceae</taxon>
        <taxon>Colwellia</taxon>
    </lineage>
</organism>
<dbReference type="EMBL" id="BAAAFA010000003">
    <property type="protein sequence ID" value="GAA0814116.1"/>
    <property type="molecule type" value="Genomic_DNA"/>
</dbReference>
<dbReference type="SUPFAM" id="SSF46565">
    <property type="entry name" value="Chaperone J-domain"/>
    <property type="match status" value="1"/>
</dbReference>